<proteinExistence type="predicted"/>
<dbReference type="Proteomes" id="UP001239111">
    <property type="component" value="Chromosome 4"/>
</dbReference>
<accession>A0ACC2N136</accession>
<reference evidence="1" key="1">
    <citation type="submission" date="2023-04" db="EMBL/GenBank/DDBJ databases">
        <title>A chromosome-level genome assembly of the parasitoid wasp Eretmocerus hayati.</title>
        <authorList>
            <person name="Zhong Y."/>
            <person name="Liu S."/>
            <person name="Liu Y."/>
        </authorList>
    </citation>
    <scope>NUCLEOTIDE SEQUENCE</scope>
    <source>
        <strain evidence="1">ZJU_SS_LIU_2023</strain>
    </source>
</reference>
<sequence length="828" mass="94097">MKLGLRVVTTLFAFALCHAEDIVEQLLEQLKDTTPQTQLNNGNHSILSHTLSEVMTNIISRGMIQLAVELDHTISANKNYQENVLFSPSCLQVTLATILLGSRGKTFEEITKFLNFDDPTLTSHTEIFHQILSMNLKNYNWKQNFISYYPFAQCSPAFFLQKSYPLTQQFESASKQLYDGEIISVDFAENDKNAKDAINNWVQQKTKDRVQNFMYDLSNSENKISVSSVWSFKGEWSEKFEKYPTRLPFKTEAEKSVYVDMLCQDNNFPFYDDEEAGLRIAGVPYRGFEVMMYFILPKSNDDSALRKIKKTLTSEKIDELITKMDQKQLLLCFPKMNLSSNLNLKDYLKNLGISSIFDPKTADLGLMSPGNLGNSPQISEEPSKPSPMDSTFLVARFGGMDMETVDRVMGDKADDKISGSSSFSRADSTDINPASNDETKKSKNYSLEFTSPDSETQPPTTSPPYQTTNRYPQVLKESDWSLPTDQSLPLISPSYSRQQVYSPNSETSAKSSFVVHITPREQSSSPRETTTIEASMESEIRELPTPTTLKKFLERVSNIPQEISTNPDEFRETMVTPQSEVRVGAPSRPNTNNPRRKSPTSPTTSQQPRMKVSNISDGSSMKPKSQKHRNGRPIQLTYEFPNGQRPNFKWIEPLEPPTKIPKALERFGPVRESHDQTPPLRFPPIVETDPSTDEYILDGSYNFEDRCNLYIYEQWPHAIKWQQIPRCKRSIGNFSSLAGLDMVREKTMTSNPGLSVQDFIHVVDVNMYHGGTIEKKSNDTEAKPVYASSNSEYMIVDEPFLMLITYNPSRSIWFWGSINKPLPSYNAP</sequence>
<evidence type="ECO:0000313" key="2">
    <source>
        <dbReference type="Proteomes" id="UP001239111"/>
    </source>
</evidence>
<evidence type="ECO:0000313" key="1">
    <source>
        <dbReference type="EMBL" id="KAJ8664458.1"/>
    </source>
</evidence>
<dbReference type="EMBL" id="CM056744">
    <property type="protein sequence ID" value="KAJ8664458.1"/>
    <property type="molecule type" value="Genomic_DNA"/>
</dbReference>
<keyword evidence="2" id="KW-1185">Reference proteome</keyword>
<comment type="caution">
    <text evidence="1">The sequence shown here is derived from an EMBL/GenBank/DDBJ whole genome shotgun (WGS) entry which is preliminary data.</text>
</comment>
<organism evidence="1 2">
    <name type="scientific">Eretmocerus hayati</name>
    <dbReference type="NCBI Taxonomy" id="131215"/>
    <lineage>
        <taxon>Eukaryota</taxon>
        <taxon>Metazoa</taxon>
        <taxon>Ecdysozoa</taxon>
        <taxon>Arthropoda</taxon>
        <taxon>Hexapoda</taxon>
        <taxon>Insecta</taxon>
        <taxon>Pterygota</taxon>
        <taxon>Neoptera</taxon>
        <taxon>Endopterygota</taxon>
        <taxon>Hymenoptera</taxon>
        <taxon>Apocrita</taxon>
        <taxon>Proctotrupomorpha</taxon>
        <taxon>Chalcidoidea</taxon>
        <taxon>Aphelinidae</taxon>
        <taxon>Aphelininae</taxon>
        <taxon>Eretmocerus</taxon>
    </lineage>
</organism>
<name>A0ACC2N136_9HYME</name>
<protein>
    <submittedName>
        <fullName evidence="1">Uncharacterized protein</fullName>
    </submittedName>
</protein>
<gene>
    <name evidence="1" type="ORF">QAD02_006120</name>
</gene>